<keyword evidence="7" id="KW-0812">Transmembrane</keyword>
<dbReference type="SMART" id="SM00220">
    <property type="entry name" value="S_TKc"/>
    <property type="match status" value="1"/>
</dbReference>
<dbReference type="InterPro" id="IPR000719">
    <property type="entry name" value="Prot_kinase_dom"/>
</dbReference>
<dbReference type="InterPro" id="IPR036426">
    <property type="entry name" value="Bulb-type_lectin_dom_sf"/>
</dbReference>
<evidence type="ECO:0000256" key="10">
    <source>
        <dbReference type="ARBA" id="ARBA00022741"/>
    </source>
</evidence>
<evidence type="ECO:0000256" key="8">
    <source>
        <dbReference type="ARBA" id="ARBA00022729"/>
    </source>
</evidence>
<evidence type="ECO:0000259" key="25">
    <source>
        <dbReference type="PROSITE" id="PS50948"/>
    </source>
</evidence>
<evidence type="ECO:0000256" key="6">
    <source>
        <dbReference type="ARBA" id="ARBA00022679"/>
    </source>
</evidence>
<reference evidence="26" key="1">
    <citation type="submission" date="2020-06" db="EMBL/GenBank/DDBJ databases">
        <authorList>
            <person name="Li T."/>
            <person name="Hu X."/>
            <person name="Zhang T."/>
            <person name="Song X."/>
            <person name="Zhang H."/>
            <person name="Dai N."/>
            <person name="Sheng W."/>
            <person name="Hou X."/>
            <person name="Wei L."/>
        </authorList>
    </citation>
    <scope>NUCLEOTIDE SEQUENCE</scope>
    <source>
        <strain evidence="26">KEN8</strain>
        <tissue evidence="26">Leaf</tissue>
    </source>
</reference>
<evidence type="ECO:0000256" key="3">
    <source>
        <dbReference type="ARBA" id="ARBA00022527"/>
    </source>
</evidence>
<dbReference type="Pfam" id="PF08276">
    <property type="entry name" value="PAN_2"/>
    <property type="match status" value="1"/>
</dbReference>
<comment type="catalytic activity">
    <reaction evidence="19">
        <text>L-seryl-[protein] + ATP = O-phospho-L-seryl-[protein] + ADP + H(+)</text>
        <dbReference type="Rhea" id="RHEA:17989"/>
        <dbReference type="Rhea" id="RHEA-COMP:9863"/>
        <dbReference type="Rhea" id="RHEA-COMP:11604"/>
        <dbReference type="ChEBI" id="CHEBI:15378"/>
        <dbReference type="ChEBI" id="CHEBI:29999"/>
        <dbReference type="ChEBI" id="CHEBI:30616"/>
        <dbReference type="ChEBI" id="CHEBI:83421"/>
        <dbReference type="ChEBI" id="CHEBI:456216"/>
        <dbReference type="EC" id="2.7.11.1"/>
    </reaction>
</comment>
<keyword evidence="5" id="KW-0597">Phosphoprotein</keyword>
<dbReference type="SUPFAM" id="SSF51110">
    <property type="entry name" value="alpha-D-mannose-specific plant lectins"/>
    <property type="match status" value="1"/>
</dbReference>
<feature type="binding site" evidence="20">
    <location>
        <position position="558"/>
    </location>
    <ligand>
        <name>ATP</name>
        <dbReference type="ChEBI" id="CHEBI:30616"/>
    </ligand>
</feature>
<evidence type="ECO:0000256" key="2">
    <source>
        <dbReference type="ARBA" id="ARBA00012513"/>
    </source>
</evidence>
<dbReference type="InterPro" id="IPR003609">
    <property type="entry name" value="Pan_app"/>
</dbReference>
<dbReference type="Gene3D" id="3.30.200.20">
    <property type="entry name" value="Phosphorylase Kinase, domain 1"/>
    <property type="match status" value="1"/>
</dbReference>
<evidence type="ECO:0000256" key="15">
    <source>
        <dbReference type="ARBA" id="ARBA00023157"/>
    </source>
</evidence>
<evidence type="ECO:0000256" key="7">
    <source>
        <dbReference type="ARBA" id="ARBA00022692"/>
    </source>
</evidence>
<keyword evidence="9" id="KW-0430">Lectin</keyword>
<dbReference type="PROSITE" id="PS50927">
    <property type="entry name" value="BULB_LECTIN"/>
    <property type="match status" value="1"/>
</dbReference>
<dbReference type="Pfam" id="PF01453">
    <property type="entry name" value="B_lectin"/>
    <property type="match status" value="1"/>
</dbReference>
<dbReference type="CDD" id="cd01098">
    <property type="entry name" value="PAN_AP_plant"/>
    <property type="match status" value="1"/>
</dbReference>
<comment type="catalytic activity">
    <reaction evidence="18">
        <text>L-threonyl-[protein] + ATP = O-phospho-L-threonyl-[protein] + ADP + H(+)</text>
        <dbReference type="Rhea" id="RHEA:46608"/>
        <dbReference type="Rhea" id="RHEA-COMP:11060"/>
        <dbReference type="Rhea" id="RHEA-COMP:11605"/>
        <dbReference type="ChEBI" id="CHEBI:15378"/>
        <dbReference type="ChEBI" id="CHEBI:30013"/>
        <dbReference type="ChEBI" id="CHEBI:30616"/>
        <dbReference type="ChEBI" id="CHEBI:61977"/>
        <dbReference type="ChEBI" id="CHEBI:456216"/>
        <dbReference type="EC" id="2.7.11.1"/>
    </reaction>
</comment>
<dbReference type="FunFam" id="3.30.200.20:FF:000178">
    <property type="entry name" value="serine/threonine-protein kinase PBS1-like"/>
    <property type="match status" value="1"/>
</dbReference>
<dbReference type="InterPro" id="IPR008271">
    <property type="entry name" value="Ser/Thr_kinase_AS"/>
</dbReference>
<organism evidence="26">
    <name type="scientific">Sesamum calycinum</name>
    <dbReference type="NCBI Taxonomy" id="2727403"/>
    <lineage>
        <taxon>Eukaryota</taxon>
        <taxon>Viridiplantae</taxon>
        <taxon>Streptophyta</taxon>
        <taxon>Embryophyta</taxon>
        <taxon>Tracheophyta</taxon>
        <taxon>Spermatophyta</taxon>
        <taxon>Magnoliopsida</taxon>
        <taxon>eudicotyledons</taxon>
        <taxon>Gunneridae</taxon>
        <taxon>Pentapetalae</taxon>
        <taxon>asterids</taxon>
        <taxon>lamiids</taxon>
        <taxon>Lamiales</taxon>
        <taxon>Pedaliaceae</taxon>
        <taxon>Sesamum</taxon>
    </lineage>
</organism>
<evidence type="ECO:0000256" key="21">
    <source>
        <dbReference type="SAM" id="MobiDB-lite"/>
    </source>
</evidence>
<dbReference type="PANTHER" id="PTHR47976:SF30">
    <property type="entry name" value="RECEPTOR-LIKE SERINE_THREONINE-PROTEIN KINASE"/>
    <property type="match status" value="1"/>
</dbReference>
<dbReference type="Gene3D" id="2.90.10.10">
    <property type="entry name" value="Bulb-type lectin domain"/>
    <property type="match status" value="1"/>
</dbReference>
<evidence type="ECO:0000256" key="11">
    <source>
        <dbReference type="ARBA" id="ARBA00022777"/>
    </source>
</evidence>
<evidence type="ECO:0000256" key="12">
    <source>
        <dbReference type="ARBA" id="ARBA00022840"/>
    </source>
</evidence>
<protein>
    <recommendedName>
        <fullName evidence="2">non-specific serine/threonine protein kinase</fullName>
        <ecNumber evidence="2">2.7.11.1</ecNumber>
    </recommendedName>
</protein>
<dbReference type="CDD" id="cd00028">
    <property type="entry name" value="B_lectin"/>
    <property type="match status" value="1"/>
</dbReference>
<feature type="domain" description="Bulb-type lectin" evidence="24">
    <location>
        <begin position="46"/>
        <end position="178"/>
    </location>
</feature>
<evidence type="ECO:0000256" key="14">
    <source>
        <dbReference type="ARBA" id="ARBA00023136"/>
    </source>
</evidence>
<dbReference type="GO" id="GO:0030246">
    <property type="term" value="F:carbohydrate binding"/>
    <property type="evidence" value="ECO:0007669"/>
    <property type="project" value="UniProtKB-KW"/>
</dbReference>
<evidence type="ECO:0000256" key="4">
    <source>
        <dbReference type="ARBA" id="ARBA00022536"/>
    </source>
</evidence>
<keyword evidence="14" id="KW-0472">Membrane</keyword>
<reference evidence="26" key="2">
    <citation type="journal article" date="2024" name="Plant">
        <title>Genomic evolution and insights into agronomic trait innovations of Sesamum species.</title>
        <authorList>
            <person name="Miao H."/>
            <person name="Wang L."/>
            <person name="Qu L."/>
            <person name="Liu H."/>
            <person name="Sun Y."/>
            <person name="Le M."/>
            <person name="Wang Q."/>
            <person name="Wei S."/>
            <person name="Zheng Y."/>
            <person name="Lin W."/>
            <person name="Duan Y."/>
            <person name="Cao H."/>
            <person name="Xiong S."/>
            <person name="Wang X."/>
            <person name="Wei L."/>
            <person name="Li C."/>
            <person name="Ma Q."/>
            <person name="Ju M."/>
            <person name="Zhao R."/>
            <person name="Li G."/>
            <person name="Mu C."/>
            <person name="Tian Q."/>
            <person name="Mei H."/>
            <person name="Zhang T."/>
            <person name="Gao T."/>
            <person name="Zhang H."/>
        </authorList>
    </citation>
    <scope>NUCLEOTIDE SEQUENCE</scope>
    <source>
        <strain evidence="26">KEN8</strain>
    </source>
</reference>
<dbReference type="EMBL" id="JACGWM010000014">
    <property type="protein sequence ID" value="KAL0328296.1"/>
    <property type="molecule type" value="Genomic_DNA"/>
</dbReference>
<evidence type="ECO:0000256" key="1">
    <source>
        <dbReference type="ARBA" id="ARBA00004479"/>
    </source>
</evidence>
<dbReference type="Gene3D" id="1.10.510.10">
    <property type="entry name" value="Transferase(Phosphotransferase) domain 1"/>
    <property type="match status" value="1"/>
</dbReference>
<accession>A0AAW2MCT6</accession>
<dbReference type="PROSITE" id="PS00108">
    <property type="entry name" value="PROTEIN_KINASE_ST"/>
    <property type="match status" value="1"/>
</dbReference>
<evidence type="ECO:0000313" key="26">
    <source>
        <dbReference type="EMBL" id="KAL0328296.1"/>
    </source>
</evidence>
<dbReference type="Pfam" id="PF00069">
    <property type="entry name" value="Pkinase"/>
    <property type="match status" value="1"/>
</dbReference>
<dbReference type="PANTHER" id="PTHR47976">
    <property type="entry name" value="G-TYPE LECTIN S-RECEPTOR-LIKE SERINE/THREONINE-PROTEIN KINASE SD2-5"/>
    <property type="match status" value="1"/>
</dbReference>
<dbReference type="PROSITE" id="PS00107">
    <property type="entry name" value="PROTEIN_KINASE_ATP"/>
    <property type="match status" value="1"/>
</dbReference>
<name>A0AAW2MCT6_9LAMI</name>
<dbReference type="SMART" id="SM00108">
    <property type="entry name" value="B_lectin"/>
    <property type="match status" value="1"/>
</dbReference>
<dbReference type="EC" id="2.7.11.1" evidence="2"/>
<keyword evidence="12 20" id="KW-0067">ATP-binding</keyword>
<comment type="caution">
    <text evidence="26">The sequence shown here is derived from an EMBL/GenBank/DDBJ whole genome shotgun (WGS) entry which is preliminary data.</text>
</comment>
<dbReference type="GO" id="GO:0004674">
    <property type="term" value="F:protein serine/threonine kinase activity"/>
    <property type="evidence" value="ECO:0007669"/>
    <property type="project" value="UniProtKB-KW"/>
</dbReference>
<evidence type="ECO:0000259" key="23">
    <source>
        <dbReference type="PROSITE" id="PS50011"/>
    </source>
</evidence>
<dbReference type="GO" id="GO:0005524">
    <property type="term" value="F:ATP binding"/>
    <property type="evidence" value="ECO:0007669"/>
    <property type="project" value="UniProtKB-UniRule"/>
</dbReference>
<keyword evidence="11 26" id="KW-0418">Kinase</keyword>
<dbReference type="AlphaFoldDB" id="A0AAW2MCT6"/>
<feature type="chain" id="PRO_5043340739" description="non-specific serine/threonine protein kinase" evidence="22">
    <location>
        <begin position="26"/>
        <end position="981"/>
    </location>
</feature>
<evidence type="ECO:0000256" key="13">
    <source>
        <dbReference type="ARBA" id="ARBA00022989"/>
    </source>
</evidence>
<evidence type="ECO:0000256" key="19">
    <source>
        <dbReference type="ARBA" id="ARBA00048679"/>
    </source>
</evidence>
<keyword evidence="13" id="KW-1133">Transmembrane helix</keyword>
<feature type="region of interest" description="Disordered" evidence="21">
    <location>
        <begin position="944"/>
        <end position="968"/>
    </location>
</feature>
<dbReference type="FunFam" id="1.10.510.10:FF:000248">
    <property type="entry name" value="S-receptor-like kinase 5"/>
    <property type="match status" value="1"/>
</dbReference>
<dbReference type="InterPro" id="IPR051343">
    <property type="entry name" value="G-type_lectin_kinases/EP1-like"/>
</dbReference>
<gene>
    <name evidence="26" type="ORF">Scaly_2262200</name>
</gene>
<dbReference type="CDD" id="cd14066">
    <property type="entry name" value="STKc_IRAK"/>
    <property type="match status" value="1"/>
</dbReference>
<dbReference type="SUPFAM" id="SSF56112">
    <property type="entry name" value="Protein kinase-like (PK-like)"/>
    <property type="match status" value="1"/>
</dbReference>
<evidence type="ECO:0000256" key="20">
    <source>
        <dbReference type="PROSITE-ProRule" id="PRU10141"/>
    </source>
</evidence>
<keyword evidence="16" id="KW-0675">Receptor</keyword>
<evidence type="ECO:0000256" key="17">
    <source>
        <dbReference type="ARBA" id="ARBA00023180"/>
    </source>
</evidence>
<keyword evidence="17" id="KW-0325">Glycoprotein</keyword>
<evidence type="ECO:0000259" key="24">
    <source>
        <dbReference type="PROSITE" id="PS50927"/>
    </source>
</evidence>
<evidence type="ECO:0000256" key="18">
    <source>
        <dbReference type="ARBA" id="ARBA00047899"/>
    </source>
</evidence>
<dbReference type="InterPro" id="IPR017441">
    <property type="entry name" value="Protein_kinase_ATP_BS"/>
</dbReference>
<keyword evidence="3" id="KW-0723">Serine/threonine-protein kinase</keyword>
<sequence length="981" mass="107507">MMIMSSWWTVFFTIASFSYLACVSSQPYDYPTANLSSSWINSVSANHSVTFTDSSTVRAVLLRGTFGPKYACGFYCNGDCETYLFSVFIVQTNSGGGITSPGSGFPQVVWSANRNSPVRINATLQLTPDGDLVLRDADETLAWSTNSAGKSVAGLNLTEMGNLVLFDERNAVVWQSFDHPTDALVPGQVLVAGMNLTAAVSATNWSEGGLFSVSMTSKGLVASMTADPPLVYYDMLYVGSKTNKEASYAKYQNGSLQLYVNSVEPNPPDMFTGIPPAASAQYMKLGPDGHLRVFQWATQWTEVADVFTGNLGVCDYPLVCGEYGICSNGQCSCPRSNSSVENFRQINDRQPDLGCSEVIPLTCNASRNHSFLDLEDVMYFTFTYDIRSIDKKSCKEACFKNCSCKAAVFIYGSNSSDGDCYLPSQIFPLMTNDKSRTRYNSSVSLKVEIAPGVMSADPGIFPSGGDRKKSVLGPVLGSTLGILGAAVSVGTAVFVYRRKKRSEEIEEDYLDHVPGMPTRFSYQELVTATDNFSKKLGEGGFGSVFEGSMKDGTRVAVKCLDGVGHIKKSFLAEVESIGSIHHVNLVRLVGFCAEKSHRLLVYEYMCNGSLDRWIYHRNQTTSLDWTHRRQIILDMAKGFAYLHEECRQKIIHLDIKPQNILLDENYNAKIADFGLAKLMGRDQSAVVTTMRGTPGYLAPEWINGAITEKVDVYSFGVVLLEILCGRKNFEQSRPEEERHLLRLFQEKAKNGQWLDLTDKYCEDLQAKEAKLVEMMQIAAWCLQSDYAKRPSMSMVVKVLEGVKDVHMNIDYNFLVPQYPISKTSEGSSSRDDTPILPSVLSGASWGSVGGCVGVVLETIGYDIPAVEEPTHISYTVTIMLAIISSRQSMRSSTTKFGGGGGSSGVAGGGDGDVYVGWRSGPQNEGRIHGPCFWPQLLPTTFATRSSPSMPSIQRGYGPNQPSTEADDPPSLFMFAFANYVN</sequence>
<evidence type="ECO:0000256" key="9">
    <source>
        <dbReference type="ARBA" id="ARBA00022734"/>
    </source>
</evidence>
<evidence type="ECO:0000256" key="22">
    <source>
        <dbReference type="SAM" id="SignalP"/>
    </source>
</evidence>
<dbReference type="InterPro" id="IPR001480">
    <property type="entry name" value="Bulb-type_lectin_dom"/>
</dbReference>
<dbReference type="InterPro" id="IPR011009">
    <property type="entry name" value="Kinase-like_dom_sf"/>
</dbReference>
<evidence type="ECO:0000256" key="5">
    <source>
        <dbReference type="ARBA" id="ARBA00022553"/>
    </source>
</evidence>
<feature type="domain" description="Protein kinase" evidence="23">
    <location>
        <begin position="530"/>
        <end position="809"/>
    </location>
</feature>
<keyword evidence="10 20" id="KW-0547">Nucleotide-binding</keyword>
<dbReference type="PROSITE" id="PS50011">
    <property type="entry name" value="PROTEIN_KINASE_DOM"/>
    <property type="match status" value="1"/>
</dbReference>
<dbReference type="PROSITE" id="PS50948">
    <property type="entry name" value="PAN"/>
    <property type="match status" value="1"/>
</dbReference>
<keyword evidence="15" id="KW-1015">Disulfide bond</keyword>
<dbReference type="FunFam" id="2.90.10.10:FF:000039">
    <property type="entry name" value="G-type lectin S-receptor-like serine/threonine-protein kinase SD2-5"/>
    <property type="match status" value="1"/>
</dbReference>
<dbReference type="GO" id="GO:0016020">
    <property type="term" value="C:membrane"/>
    <property type="evidence" value="ECO:0007669"/>
    <property type="project" value="UniProtKB-SubCell"/>
</dbReference>
<proteinExistence type="predicted"/>
<feature type="signal peptide" evidence="22">
    <location>
        <begin position="1"/>
        <end position="25"/>
    </location>
</feature>
<keyword evidence="6" id="KW-0808">Transferase</keyword>
<keyword evidence="8 22" id="KW-0732">Signal</keyword>
<comment type="subcellular location">
    <subcellularLocation>
        <location evidence="1">Membrane</location>
        <topology evidence="1">Single-pass type I membrane protein</topology>
    </subcellularLocation>
</comment>
<keyword evidence="4" id="KW-0245">EGF-like domain</keyword>
<evidence type="ECO:0000256" key="16">
    <source>
        <dbReference type="ARBA" id="ARBA00023170"/>
    </source>
</evidence>
<feature type="domain" description="Apple" evidence="25">
    <location>
        <begin position="363"/>
        <end position="443"/>
    </location>
</feature>